<dbReference type="Pfam" id="PF01368">
    <property type="entry name" value="DHH"/>
    <property type="match status" value="1"/>
</dbReference>
<dbReference type="Proteomes" id="UP001477672">
    <property type="component" value="Unassembled WGS sequence"/>
</dbReference>
<dbReference type="Pfam" id="PF02272">
    <property type="entry name" value="DHHA1"/>
    <property type="match status" value="1"/>
</dbReference>
<protein>
    <recommendedName>
        <fullName evidence="1">Cyclic-di-AMP phosphodiesterase</fullName>
        <ecNumber evidence="1">3.1.4.-</ecNumber>
    </recommendedName>
</protein>
<feature type="transmembrane region" description="Helical" evidence="3">
    <location>
        <begin position="33"/>
        <end position="52"/>
    </location>
</feature>
<comment type="similarity">
    <text evidence="1">Belongs to the GdpP/PdeA phosphodiesterase family.</text>
</comment>
<dbReference type="Pfam" id="PF24898">
    <property type="entry name" value="GGDEF_GdpP"/>
    <property type="match status" value="1"/>
</dbReference>
<dbReference type="PANTHER" id="PTHR47618:SF2">
    <property type="entry name" value="CYCLIC-DI-AMP PHOSPHODIESTERASE GDPP"/>
    <property type="match status" value="1"/>
</dbReference>
<gene>
    <name evidence="5" type="ORF">WMO24_01805</name>
</gene>
<feature type="domain" description="GGDEF" evidence="4">
    <location>
        <begin position="173"/>
        <end position="300"/>
    </location>
</feature>
<comment type="subcellular location">
    <subcellularLocation>
        <location evidence="1">Cell membrane</location>
    </subcellularLocation>
</comment>
<proteinExistence type="inferred from homology"/>
<dbReference type="InterPro" id="IPR014528">
    <property type="entry name" value="GdpP/PdeA"/>
</dbReference>
<comment type="catalytic activity">
    <reaction evidence="1">
        <text>3',3'-c-di-AMP + H2O = 5'-O-phosphonoadenylyl-(3'-&gt;5')-adenosine + H(+)</text>
        <dbReference type="Rhea" id="RHEA:54420"/>
        <dbReference type="ChEBI" id="CHEBI:15377"/>
        <dbReference type="ChEBI" id="CHEBI:15378"/>
        <dbReference type="ChEBI" id="CHEBI:71500"/>
        <dbReference type="ChEBI" id="CHEBI:138171"/>
    </reaction>
</comment>
<evidence type="ECO:0000256" key="3">
    <source>
        <dbReference type="SAM" id="Phobius"/>
    </source>
</evidence>
<keyword evidence="1" id="KW-0378">Hydrolase</keyword>
<feature type="coiled-coil region" evidence="2">
    <location>
        <begin position="635"/>
        <end position="662"/>
    </location>
</feature>
<dbReference type="PANTHER" id="PTHR47618">
    <property type="entry name" value="BIFUNCTIONAL OLIGORIBONUCLEASE AND PAP PHOSPHATASE NRNA"/>
    <property type="match status" value="1"/>
</dbReference>
<accession>A0ABV1GCC9</accession>
<keyword evidence="2" id="KW-0175">Coiled coil</keyword>
<reference evidence="5 6" key="1">
    <citation type="submission" date="2024-03" db="EMBL/GenBank/DDBJ databases">
        <title>Human intestinal bacterial collection.</title>
        <authorList>
            <person name="Pauvert C."/>
            <person name="Hitch T.C.A."/>
            <person name="Clavel T."/>
        </authorList>
    </citation>
    <scope>NUCLEOTIDE SEQUENCE [LARGE SCALE GENOMIC DNA]</scope>
    <source>
        <strain evidence="5 6">CLA-JM-H11</strain>
    </source>
</reference>
<dbReference type="InterPro" id="IPR051319">
    <property type="entry name" value="Oligoribo/pAp-PDE_c-di-AMP_PDE"/>
</dbReference>
<dbReference type="RefSeq" id="WP_349214472.1">
    <property type="nucleotide sequence ID" value="NZ_JBBMFA010000040.1"/>
</dbReference>
<dbReference type="PIRSF" id="PIRSF026583">
    <property type="entry name" value="YybT"/>
    <property type="match status" value="1"/>
</dbReference>
<keyword evidence="6" id="KW-1185">Reference proteome</keyword>
<dbReference type="Gene3D" id="3.10.310.30">
    <property type="match status" value="1"/>
</dbReference>
<evidence type="ECO:0000256" key="1">
    <source>
        <dbReference type="PIRNR" id="PIRNR026583"/>
    </source>
</evidence>
<dbReference type="PROSITE" id="PS50887">
    <property type="entry name" value="GGDEF"/>
    <property type="match status" value="1"/>
</dbReference>
<dbReference type="InterPro" id="IPR003156">
    <property type="entry name" value="DHHA1_dom"/>
</dbReference>
<dbReference type="Gene3D" id="3.90.1640.10">
    <property type="entry name" value="inorganic pyrophosphatase (n-terminal core)"/>
    <property type="match status" value="1"/>
</dbReference>
<sequence length="662" mass="72756">MKKRIVALDIMLVVLSISCIALGIALAVVKPVFLIPVAVLILLVFLGVYLNIRLFRRKMTKLLHGTQTTETQAGYAALKIPVLVLSGGRIAWYNDAFRDDLLGGEDTMLLPVGKVLPGFMCELAKEKNGQNFEFGSRRYTVYGSGVEIGDGLFVAYFVDNTQLKWQAGEYLATRPSVLMIALDTYDEILKELKESERTRIIGAVENALDQFIGTTTGFLRRVSTSRYLAVVEERHMHEIVQNRFSILDTVRGIGDENAAVTLSIGVGRLAPTLQEGYEMAVQALDMALGRGGDQAAVKSKEGFDFYGGVSRSVEKRSKVKSRIIAAALKDLIAQSSDVLIMGHKSSDLDAVGASIGMLRFCRICRKPACIVVNEERSLAANLIEEFRKAGRGTDFISPDDAVDAMDANTLVIIVDTHVKYLLECAPLYERAKNVVVIDHHRKCVGHIDNSVIFYHEPYASSASELVSELLQYLDTDKENRLQPLEAQALLAGIMLDTRNFALHTGVRTFEAAAYLRRMGAQTQEVKKLFNSSFEDYAYKAQLVTDAEIYMGCAVVFADNLPEEMSVVIPQAANDLLTINGVQASFVAVDTGTQITISARSMGEVNVQVIMEALGGGGHLTMAGAQLKNCTLEDAKHRLLDAIADYRENRRKAEAMKNNTNGK</sequence>
<dbReference type="InterPro" id="IPR000160">
    <property type="entry name" value="GGDEF_dom"/>
</dbReference>
<organism evidence="5 6">
    <name type="scientific">Ruthenibacterium intestinale</name>
    <dbReference type="NCBI Taxonomy" id="3133163"/>
    <lineage>
        <taxon>Bacteria</taxon>
        <taxon>Bacillati</taxon>
        <taxon>Bacillota</taxon>
        <taxon>Clostridia</taxon>
        <taxon>Eubacteriales</taxon>
        <taxon>Oscillospiraceae</taxon>
        <taxon>Ruthenibacterium</taxon>
    </lineage>
</organism>
<keyword evidence="1 3" id="KW-0472">Membrane</keyword>
<evidence type="ECO:0000256" key="2">
    <source>
        <dbReference type="SAM" id="Coils"/>
    </source>
</evidence>
<feature type="transmembrane region" description="Helical" evidence="3">
    <location>
        <begin position="7"/>
        <end position="27"/>
    </location>
</feature>
<keyword evidence="3" id="KW-0812">Transmembrane</keyword>
<keyword evidence="1" id="KW-1003">Cell membrane</keyword>
<dbReference type="EC" id="3.1.4.-" evidence="1"/>
<keyword evidence="3" id="KW-1133">Transmembrane helix</keyword>
<comment type="caution">
    <text evidence="5">The sequence shown here is derived from an EMBL/GenBank/DDBJ whole genome shotgun (WGS) entry which is preliminary data.</text>
</comment>
<evidence type="ECO:0000313" key="5">
    <source>
        <dbReference type="EMBL" id="MEQ2519178.1"/>
    </source>
</evidence>
<evidence type="ECO:0000313" key="6">
    <source>
        <dbReference type="Proteomes" id="UP001477672"/>
    </source>
</evidence>
<dbReference type="EMBL" id="JBBMFA010000040">
    <property type="protein sequence ID" value="MEQ2519178.1"/>
    <property type="molecule type" value="Genomic_DNA"/>
</dbReference>
<evidence type="ECO:0000259" key="4">
    <source>
        <dbReference type="PROSITE" id="PS50887"/>
    </source>
</evidence>
<dbReference type="SUPFAM" id="SSF64182">
    <property type="entry name" value="DHH phosphoesterases"/>
    <property type="match status" value="1"/>
</dbReference>
<dbReference type="InterPro" id="IPR038763">
    <property type="entry name" value="DHH_sf"/>
</dbReference>
<comment type="function">
    <text evidence="1">Has phosphodiesterase (PDE) activity against cyclic-di-AMP (c-di-AMP).</text>
</comment>
<dbReference type="InterPro" id="IPR001667">
    <property type="entry name" value="DDH_dom"/>
</dbReference>
<name>A0ABV1GCC9_9FIRM</name>